<evidence type="ECO:0000313" key="2">
    <source>
        <dbReference type="Proteomes" id="UP001632037"/>
    </source>
</evidence>
<protein>
    <recommendedName>
        <fullName evidence="3">RxLR effector protein</fullName>
    </recommendedName>
</protein>
<dbReference type="AlphaFoldDB" id="A0ABD3G2Z5"/>
<keyword evidence="2" id="KW-1185">Reference proteome</keyword>
<proteinExistence type="predicted"/>
<name>A0ABD3G2Z5_9STRA</name>
<evidence type="ECO:0000313" key="1">
    <source>
        <dbReference type="EMBL" id="KAL3672987.1"/>
    </source>
</evidence>
<dbReference type="EMBL" id="JBIMZQ010000003">
    <property type="protein sequence ID" value="KAL3672987.1"/>
    <property type="molecule type" value="Genomic_DNA"/>
</dbReference>
<sequence>MLRVVKKEAVNEEEAEGEERFFKKIGAFFKKKWDKQTTNEALKRDWNRRKWIEEQGFTPK</sequence>
<dbReference type="Proteomes" id="UP001632037">
    <property type="component" value="Unassembled WGS sequence"/>
</dbReference>
<gene>
    <name evidence="1" type="ORF">V7S43_002284</name>
</gene>
<evidence type="ECO:0008006" key="3">
    <source>
        <dbReference type="Google" id="ProtNLM"/>
    </source>
</evidence>
<comment type="caution">
    <text evidence="1">The sequence shown here is derived from an EMBL/GenBank/DDBJ whole genome shotgun (WGS) entry which is preliminary data.</text>
</comment>
<reference evidence="1 2" key="1">
    <citation type="submission" date="2024-09" db="EMBL/GenBank/DDBJ databases">
        <title>Genome sequencing and assembly of Phytophthora oleae, isolate VK10A, causative agent of rot of olive drupes.</title>
        <authorList>
            <person name="Conti Taguali S."/>
            <person name="Riolo M."/>
            <person name="La Spada F."/>
            <person name="Cacciola S.O."/>
            <person name="Dionisio G."/>
        </authorList>
    </citation>
    <scope>NUCLEOTIDE SEQUENCE [LARGE SCALE GENOMIC DNA]</scope>
    <source>
        <strain evidence="1 2">VK10A</strain>
    </source>
</reference>
<organism evidence="1 2">
    <name type="scientific">Phytophthora oleae</name>
    <dbReference type="NCBI Taxonomy" id="2107226"/>
    <lineage>
        <taxon>Eukaryota</taxon>
        <taxon>Sar</taxon>
        <taxon>Stramenopiles</taxon>
        <taxon>Oomycota</taxon>
        <taxon>Peronosporomycetes</taxon>
        <taxon>Peronosporales</taxon>
        <taxon>Peronosporaceae</taxon>
        <taxon>Phytophthora</taxon>
    </lineage>
</organism>
<accession>A0ABD3G2Z5</accession>